<proteinExistence type="predicted"/>
<sequence>MVLASNLPLPDECIDLIVAYLVEERQALHALVLASRKLFARATPILYRSPFQLIEKTRYWSRDEKDRRSTILLALLLSSRTALSYTSPSQQQQQPVPVPLQAPVPINPLRSSSPPSLLSNATLEATINNHTSGSATSAPIPISAPSPSPAVMVSASFHHRLQQQQQQQQQLFKLQKKNSLHQPPATLDYLRFYTHQYHVDLWQPLVNLRELASKTNMYILDESKNTPDLQIDVAMAMIMYCPEDIKVIGQSFLRAPLVLVPYVMILRSLVRLELSEIPYGCKMEGIIEFIRVHDAVHNTLREIKIKGAEDLNQHPHQNRAHCGLVKIVQSMRTPTVVDARCWREAILVLNHIPHEYLKTLLLGMGDMPPPNMMVAQYLESCLMLEELRMPVRDEGLFAWAKKARLATLSSSSSLARRRGAAAAASAPSRPGSVPLTGSNSRTSSSDSKSSMSSSGSSCNDGPYLISNSLTSLSSSSLLSPSATAATLATTATSVPSSSPLPFPTSWQLRHHYHPEWHEFEEKRRARVNIKSLQLCGEDRDLVPVLRDALDGFRDSLESLKAESLATIEITALPTHSFMPLTWSWTLPRLTVLELEGEVASIFDLSALKYCPMLTTLKLALPTYMYSNSEDRVTVDEMKRRVSDICLATQLLDLELHGKWPISDELLRKMAMEMRRLTRVYVVNCTGFTIAGICAFVLGSERLESLAISKWLCYRGPSRSQLQYLMALNPRLEIIEE</sequence>
<reference evidence="3 4" key="1">
    <citation type="submission" date="2016-07" db="EMBL/GenBank/DDBJ databases">
        <title>Pervasive Adenine N6-methylation of Active Genes in Fungi.</title>
        <authorList>
            <consortium name="DOE Joint Genome Institute"/>
            <person name="Mondo S.J."/>
            <person name="Dannebaum R.O."/>
            <person name="Kuo R.C."/>
            <person name="Labutti K."/>
            <person name="Haridas S."/>
            <person name="Kuo A."/>
            <person name="Salamov A."/>
            <person name="Ahrendt S.R."/>
            <person name="Lipzen A."/>
            <person name="Sullivan W."/>
            <person name="Andreopoulos W.B."/>
            <person name="Clum A."/>
            <person name="Lindquist E."/>
            <person name="Daum C."/>
            <person name="Ramamoorthy G.K."/>
            <person name="Gryganskyi A."/>
            <person name="Culley D."/>
            <person name="Magnuson J.K."/>
            <person name="James T.Y."/>
            <person name="O'Malley M.A."/>
            <person name="Stajich J.E."/>
            <person name="Spatafora J.W."/>
            <person name="Visel A."/>
            <person name="Grigoriev I.V."/>
        </authorList>
    </citation>
    <scope>NUCLEOTIDE SEQUENCE [LARGE SCALE GENOMIC DNA]</scope>
    <source>
        <strain evidence="3 4">NRRL 3116</strain>
    </source>
</reference>
<feature type="compositionally biased region" description="Low complexity" evidence="1">
    <location>
        <begin position="419"/>
        <end position="457"/>
    </location>
</feature>
<feature type="region of interest" description="Disordered" evidence="1">
    <location>
        <begin position="419"/>
        <end position="458"/>
    </location>
</feature>
<gene>
    <name evidence="3" type="ORF">BCR41DRAFT_346755</name>
</gene>
<accession>A0A1Y2GYN9</accession>
<keyword evidence="2" id="KW-1133">Transmembrane helix</keyword>
<dbReference type="OrthoDB" id="2405948at2759"/>
<dbReference type="InterPro" id="IPR032675">
    <property type="entry name" value="LRR_dom_sf"/>
</dbReference>
<dbReference type="Gene3D" id="3.80.10.10">
    <property type="entry name" value="Ribonuclease Inhibitor"/>
    <property type="match status" value="1"/>
</dbReference>
<organism evidence="3 4">
    <name type="scientific">Lobosporangium transversale</name>
    <dbReference type="NCBI Taxonomy" id="64571"/>
    <lineage>
        <taxon>Eukaryota</taxon>
        <taxon>Fungi</taxon>
        <taxon>Fungi incertae sedis</taxon>
        <taxon>Mucoromycota</taxon>
        <taxon>Mortierellomycotina</taxon>
        <taxon>Mortierellomycetes</taxon>
        <taxon>Mortierellales</taxon>
        <taxon>Mortierellaceae</taxon>
        <taxon>Lobosporangium</taxon>
    </lineage>
</organism>
<dbReference type="Proteomes" id="UP000193648">
    <property type="component" value="Unassembled WGS sequence"/>
</dbReference>
<dbReference type="AlphaFoldDB" id="A0A1Y2GYN9"/>
<feature type="transmembrane region" description="Helical" evidence="2">
    <location>
        <begin position="679"/>
        <end position="699"/>
    </location>
</feature>
<evidence type="ECO:0000256" key="2">
    <source>
        <dbReference type="SAM" id="Phobius"/>
    </source>
</evidence>
<keyword evidence="2" id="KW-0812">Transmembrane</keyword>
<keyword evidence="2" id="KW-0472">Membrane</keyword>
<name>A0A1Y2GYN9_9FUNG</name>
<evidence type="ECO:0000313" key="3">
    <source>
        <dbReference type="EMBL" id="ORZ27418.1"/>
    </source>
</evidence>
<dbReference type="RefSeq" id="XP_021885145.1">
    <property type="nucleotide sequence ID" value="XM_022022955.1"/>
</dbReference>
<evidence type="ECO:0000313" key="4">
    <source>
        <dbReference type="Proteomes" id="UP000193648"/>
    </source>
</evidence>
<dbReference type="SUPFAM" id="SSF52047">
    <property type="entry name" value="RNI-like"/>
    <property type="match status" value="1"/>
</dbReference>
<dbReference type="GeneID" id="33564799"/>
<dbReference type="EMBL" id="MCFF01000004">
    <property type="protein sequence ID" value="ORZ27418.1"/>
    <property type="molecule type" value="Genomic_DNA"/>
</dbReference>
<protein>
    <submittedName>
        <fullName evidence="3">Uncharacterized protein</fullName>
    </submittedName>
</protein>
<evidence type="ECO:0000256" key="1">
    <source>
        <dbReference type="SAM" id="MobiDB-lite"/>
    </source>
</evidence>
<keyword evidence="4" id="KW-1185">Reference proteome</keyword>
<dbReference type="InParanoid" id="A0A1Y2GYN9"/>
<comment type="caution">
    <text evidence="3">The sequence shown here is derived from an EMBL/GenBank/DDBJ whole genome shotgun (WGS) entry which is preliminary data.</text>
</comment>